<dbReference type="GO" id="GO:0016791">
    <property type="term" value="F:phosphatase activity"/>
    <property type="evidence" value="ECO:0007669"/>
    <property type="project" value="TreeGrafter"/>
</dbReference>
<comment type="cofactor">
    <cofactor evidence="1">
        <name>Mg(2+)</name>
        <dbReference type="ChEBI" id="CHEBI:18420"/>
    </cofactor>
</comment>
<dbReference type="Pfam" id="PF08282">
    <property type="entry name" value="Hydrolase_3"/>
    <property type="match status" value="1"/>
</dbReference>
<protein>
    <submittedName>
        <fullName evidence="2">HAD family phosphatase</fullName>
    </submittedName>
</protein>
<dbReference type="InterPro" id="IPR036412">
    <property type="entry name" value="HAD-like_sf"/>
</dbReference>
<dbReference type="Proteomes" id="UP000029712">
    <property type="component" value="Chromosome"/>
</dbReference>
<dbReference type="OrthoDB" id="9810101at2"/>
<dbReference type="NCBIfam" id="TIGR01484">
    <property type="entry name" value="HAD-SF-IIB"/>
    <property type="match status" value="1"/>
</dbReference>
<dbReference type="InterPro" id="IPR006379">
    <property type="entry name" value="HAD-SF_hydro_IIB"/>
</dbReference>
<evidence type="ECO:0000256" key="1">
    <source>
        <dbReference type="ARBA" id="ARBA00001946"/>
    </source>
</evidence>
<dbReference type="PANTHER" id="PTHR10000">
    <property type="entry name" value="PHOSPHOSERINE PHOSPHATASE"/>
    <property type="match status" value="1"/>
</dbReference>
<gene>
    <name evidence="2" type="ORF">KN71_002205</name>
</gene>
<reference evidence="2 3" key="1">
    <citation type="submission" date="2014-08" db="EMBL/GenBank/DDBJ databases">
        <authorList>
            <person name="Kuleshov K."/>
            <person name="Dedkov V."/>
            <person name="Markelov M."/>
            <person name="Pimkina E."/>
        </authorList>
    </citation>
    <scope>NUCLEOTIDE SEQUENCE [LARGE SCALE GENOMIC DNA]</scope>
    <source>
        <strain evidence="3">TOA</strain>
    </source>
</reference>
<evidence type="ECO:0000313" key="2">
    <source>
        <dbReference type="EMBL" id="AYN65494.1"/>
    </source>
</evidence>
<dbReference type="GO" id="GO:0000287">
    <property type="term" value="F:magnesium ion binding"/>
    <property type="evidence" value="ECO:0007669"/>
    <property type="project" value="TreeGrafter"/>
</dbReference>
<dbReference type="EMBL" id="CP033021">
    <property type="protein sequence ID" value="AYN65494.1"/>
    <property type="molecule type" value="Genomic_DNA"/>
</dbReference>
<organism evidence="2 3">
    <name type="scientific">Metamycoplasma hominis</name>
    <name type="common">Mycoplasma hominis</name>
    <dbReference type="NCBI Taxonomy" id="2098"/>
    <lineage>
        <taxon>Bacteria</taxon>
        <taxon>Bacillati</taxon>
        <taxon>Mycoplasmatota</taxon>
        <taxon>Mycoplasmoidales</taxon>
        <taxon>Metamycoplasmataceae</taxon>
        <taxon>Metamycoplasma</taxon>
    </lineage>
</organism>
<dbReference type="SUPFAM" id="SSF56784">
    <property type="entry name" value="HAD-like"/>
    <property type="match status" value="1"/>
</dbReference>
<dbReference type="AlphaFoldDB" id="A0A454C9W2"/>
<dbReference type="RefSeq" id="WP_036439327.1">
    <property type="nucleotide sequence ID" value="NZ_CP033021.1"/>
</dbReference>
<proteinExistence type="predicted"/>
<dbReference type="InterPro" id="IPR023214">
    <property type="entry name" value="HAD_sf"/>
</dbReference>
<dbReference type="Gene3D" id="3.40.50.1000">
    <property type="entry name" value="HAD superfamily/HAD-like"/>
    <property type="match status" value="1"/>
</dbReference>
<dbReference type="GO" id="GO:0005829">
    <property type="term" value="C:cytosol"/>
    <property type="evidence" value="ECO:0007669"/>
    <property type="project" value="TreeGrafter"/>
</dbReference>
<reference evidence="2 3" key="2">
    <citation type="submission" date="2018-10" db="EMBL/GenBank/DDBJ databases">
        <title>Detection and isolation of Mycoplasma hominis as a predominant microorganism from pelvic cavity of patient with salpingitis and tubo-ovarian abscess.</title>
        <authorList>
            <person name="Guschin A.E."/>
            <person name="Khayrullina G.A."/>
            <person name="Rakovskaya I.V."/>
            <person name="Shelenkov A.A."/>
            <person name="Shagin D.A."/>
        </authorList>
    </citation>
    <scope>NUCLEOTIDE SEQUENCE [LARGE SCALE GENOMIC DNA]</scope>
    <source>
        <strain evidence="3">TOA</strain>
    </source>
</reference>
<sequence length="306" mass="35109">MSQTILKVTNNKKPIAFSDVDGTIYKNFNLKQETIDDIHFAVDNGLDFNICTGNPVQERMLKLAETLKARYLIGSSGAQIFDMQSKKYIACWKIDFDTTKLILDIAKKNDFQVLLWDNNNYYYTKDNQKSVEYICSYHFISKELLHSIPKLYKGEFIEPTKIEIYSADGTETEESSLQMFEKFKSITNLAMIPTNCNIEISPLNISKGSAVLWMLENVYKNVETSKDEIMTIGDGNNDIPMLSISKYSYAMANATQTVHEHSHFHTSAVEQNGLGEAILDYIYRLKNITKKYMLHEFENNRGAEND</sequence>
<name>A0A454C9W2_METHO</name>
<dbReference type="Gene3D" id="3.30.1240.10">
    <property type="match status" value="1"/>
</dbReference>
<evidence type="ECO:0000313" key="3">
    <source>
        <dbReference type="Proteomes" id="UP000029712"/>
    </source>
</evidence>
<accession>A0A454C9W2</accession>
<dbReference type="PANTHER" id="PTHR10000:SF8">
    <property type="entry name" value="HAD SUPERFAMILY HYDROLASE-LIKE, TYPE 3"/>
    <property type="match status" value="1"/>
</dbReference>